<evidence type="ECO:0000313" key="2">
    <source>
        <dbReference type="EMBL" id="QHT33277.1"/>
    </source>
</evidence>
<name>A0A6C0EW02_9ZZZZ</name>
<sequence length="192" mass="21731">MTSVSSSTKTNTKQIGSKKVAKRAPRQKASKHKLQFNEFEVLSKHAIGDAGEEFICNTIPCESCGRITWTNLNKKQMNYPGVDLCCDHCGTYVQVKTMCSKNGNCPLSQASNGAWKFPTSKKTVRETLKMLKNNIRYIAVVYDMNYNIIEVSITGLLSCKNIHYTENYIVSDDIKYYPPRILRTLKSICIIK</sequence>
<accession>A0A6C0EW02</accession>
<proteinExistence type="predicted"/>
<protein>
    <submittedName>
        <fullName evidence="2">Uncharacterized protein</fullName>
    </submittedName>
</protein>
<evidence type="ECO:0000256" key="1">
    <source>
        <dbReference type="SAM" id="MobiDB-lite"/>
    </source>
</evidence>
<dbReference type="Gene3D" id="3.40.210.30">
    <property type="entry name" value="Dam replacing family, catalytic PD-(D/E)XK domain"/>
    <property type="match status" value="1"/>
</dbReference>
<feature type="compositionally biased region" description="Basic residues" evidence="1">
    <location>
        <begin position="19"/>
        <end position="31"/>
    </location>
</feature>
<feature type="compositionally biased region" description="Low complexity" evidence="1">
    <location>
        <begin position="1"/>
        <end position="13"/>
    </location>
</feature>
<dbReference type="AlphaFoldDB" id="A0A6C0EW02"/>
<organism evidence="2">
    <name type="scientific">viral metagenome</name>
    <dbReference type="NCBI Taxonomy" id="1070528"/>
    <lineage>
        <taxon>unclassified sequences</taxon>
        <taxon>metagenomes</taxon>
        <taxon>organismal metagenomes</taxon>
    </lineage>
</organism>
<dbReference type="InterPro" id="IPR043025">
    <property type="entry name" value="DRP_PD-(D/E)XK_dom"/>
</dbReference>
<feature type="region of interest" description="Disordered" evidence="1">
    <location>
        <begin position="1"/>
        <end position="31"/>
    </location>
</feature>
<dbReference type="EMBL" id="MN738962">
    <property type="protein sequence ID" value="QHT33277.1"/>
    <property type="molecule type" value="Genomic_DNA"/>
</dbReference>
<reference evidence="2" key="1">
    <citation type="journal article" date="2020" name="Nature">
        <title>Giant virus diversity and host interactions through global metagenomics.</title>
        <authorList>
            <person name="Schulz F."/>
            <person name="Roux S."/>
            <person name="Paez-Espino D."/>
            <person name="Jungbluth S."/>
            <person name="Walsh D.A."/>
            <person name="Denef V.J."/>
            <person name="McMahon K.D."/>
            <person name="Konstantinidis K.T."/>
            <person name="Eloe-Fadrosh E.A."/>
            <person name="Kyrpides N.C."/>
            <person name="Woyke T."/>
        </authorList>
    </citation>
    <scope>NUCLEOTIDE SEQUENCE</scope>
    <source>
        <strain evidence="2">GVMAG-M-3300009161-34</strain>
    </source>
</reference>